<evidence type="ECO:0000313" key="2">
    <source>
        <dbReference type="Proteomes" id="UP000278441"/>
    </source>
</evidence>
<reference evidence="1 2" key="1">
    <citation type="submission" date="2017-11" db="EMBL/GenBank/DDBJ databases">
        <title>A major lineage of nontailed dsDNA viruses as unrecognized killers of marine bacteria.</title>
        <authorList>
            <person name="Kauffman K.M."/>
            <person name="Hussain F.A."/>
            <person name="Yang J."/>
            <person name="Arevalo P."/>
            <person name="Brown J.M."/>
            <person name="Chang W.K."/>
            <person name="VanInsberghe D."/>
            <person name="Elsherbini J."/>
            <person name="Cutler M.B."/>
            <person name="Kelly L."/>
            <person name="Polz M.F."/>
        </authorList>
    </citation>
    <scope>NUCLEOTIDE SEQUENCE [LARGE SCALE GENOMIC DNA]</scope>
</reference>
<proteinExistence type="predicted"/>
<dbReference type="EMBL" id="MG592625">
    <property type="protein sequence ID" value="AUR99073.1"/>
    <property type="molecule type" value="Genomic_DNA"/>
</dbReference>
<protein>
    <submittedName>
        <fullName evidence="1">Uncharacterized protein</fullName>
    </submittedName>
</protein>
<sequence>MAKLQCPKHPHAPVVAYSAEGYQFCRVCQCNEFHRVINSGRNYVFANFQPDTVQPPVVLIRAKELYYKHMGLDPTIYDFLWGQCSDEYQKAWILIARVELNIDDLSNEDDSL</sequence>
<name>A0A2I7RZK1_9CAUD</name>
<dbReference type="Proteomes" id="UP000278441">
    <property type="component" value="Segment"/>
</dbReference>
<keyword evidence="2" id="KW-1185">Reference proteome</keyword>
<organism evidence="1 2">
    <name type="scientific">Vibrio phage 1.261.O._10N.286.51.A7</name>
    <dbReference type="NCBI Taxonomy" id="1881237"/>
    <lineage>
        <taxon>Viruses</taxon>
        <taxon>Duplodnaviria</taxon>
        <taxon>Heunggongvirae</taxon>
        <taxon>Uroviricota</taxon>
        <taxon>Caudoviricetes</taxon>
        <taxon>Schitoviridae</taxon>
        <taxon>Mukerjeevirus</taxon>
        <taxon>Mukerjeevirus mv51A7</taxon>
    </lineage>
</organism>
<accession>A0A2I7RZK1</accession>
<gene>
    <name evidence="1" type="ORF">NVP1261O_69</name>
</gene>
<evidence type="ECO:0000313" key="1">
    <source>
        <dbReference type="EMBL" id="AUR99073.1"/>
    </source>
</evidence>